<dbReference type="Pfam" id="PF12019">
    <property type="entry name" value="GspH"/>
    <property type="match status" value="1"/>
</dbReference>
<dbReference type="InterPro" id="IPR016785">
    <property type="entry name" value="ComGD"/>
</dbReference>
<evidence type="ECO:0000256" key="3">
    <source>
        <dbReference type="ARBA" id="ARBA00022481"/>
    </source>
</evidence>
<dbReference type="AlphaFoldDB" id="W4QI85"/>
<evidence type="ECO:0000256" key="6">
    <source>
        <dbReference type="ARBA" id="ARBA00022989"/>
    </source>
</evidence>
<organism evidence="9 10">
    <name type="scientific">Halalkalibacter hemicellulosilyticusJCM 9152</name>
    <dbReference type="NCBI Taxonomy" id="1236971"/>
    <lineage>
        <taxon>Bacteria</taxon>
        <taxon>Bacillati</taxon>
        <taxon>Bacillota</taxon>
        <taxon>Bacilli</taxon>
        <taxon>Bacillales</taxon>
        <taxon>Bacillaceae</taxon>
        <taxon>Halalkalibacter</taxon>
    </lineage>
</organism>
<feature type="domain" description="General secretion pathway GspH" evidence="8">
    <location>
        <begin position="12"/>
        <end position="100"/>
    </location>
</feature>
<dbReference type="PIRSF" id="PIRSF021292">
    <property type="entry name" value="Competence_ComGD"/>
    <property type="match status" value="1"/>
</dbReference>
<evidence type="ECO:0000256" key="4">
    <source>
        <dbReference type="ARBA" id="ARBA00022519"/>
    </source>
</evidence>
<keyword evidence="2" id="KW-1003">Cell membrane</keyword>
<evidence type="ECO:0000259" key="8">
    <source>
        <dbReference type="Pfam" id="PF12019"/>
    </source>
</evidence>
<dbReference type="STRING" id="1236971.JCM9152_3335"/>
<dbReference type="EMBL" id="BAUU01000025">
    <property type="protein sequence ID" value="GAE31840.1"/>
    <property type="molecule type" value="Genomic_DNA"/>
</dbReference>
<keyword evidence="4" id="KW-0997">Cell inner membrane</keyword>
<accession>W4QI85</accession>
<evidence type="ECO:0000256" key="1">
    <source>
        <dbReference type="ARBA" id="ARBA00004377"/>
    </source>
</evidence>
<keyword evidence="10" id="KW-1185">Reference proteome</keyword>
<dbReference type="InterPro" id="IPR022346">
    <property type="entry name" value="T2SS_GspH"/>
</dbReference>
<evidence type="ECO:0000256" key="2">
    <source>
        <dbReference type="ARBA" id="ARBA00022475"/>
    </source>
</evidence>
<keyword evidence="5" id="KW-0812">Transmembrane</keyword>
<proteinExistence type="predicted"/>
<dbReference type="GO" id="GO:0015627">
    <property type="term" value="C:type II protein secretion system complex"/>
    <property type="evidence" value="ECO:0007669"/>
    <property type="project" value="InterPro"/>
</dbReference>
<evidence type="ECO:0000313" key="10">
    <source>
        <dbReference type="Proteomes" id="UP000018895"/>
    </source>
</evidence>
<keyword evidence="7" id="KW-0472">Membrane</keyword>
<comment type="subcellular location">
    <subcellularLocation>
        <location evidence="1">Cell inner membrane</location>
        <topology evidence="1">Single-pass membrane protein</topology>
    </subcellularLocation>
</comment>
<dbReference type="Proteomes" id="UP000018895">
    <property type="component" value="Unassembled WGS sequence"/>
</dbReference>
<keyword evidence="6" id="KW-1133">Transmembrane helix</keyword>
<reference evidence="9" key="1">
    <citation type="journal article" date="2014" name="Genome Announc.">
        <title>Draft Genome Sequences of Three Alkaliphilic Bacillus Strains, Bacillus wakoensis JCM 9140T, Bacillus akibai JCM 9157T, and Bacillus hemicellulosilyticus JCM 9152T.</title>
        <authorList>
            <person name="Yuki M."/>
            <person name="Oshima K."/>
            <person name="Suda W."/>
            <person name="Oshida Y."/>
            <person name="Kitamura K."/>
            <person name="Iida T."/>
            <person name="Hattori M."/>
            <person name="Ohkuma M."/>
        </authorList>
    </citation>
    <scope>NUCLEOTIDE SEQUENCE [LARGE SCALE GENOMIC DNA]</scope>
    <source>
        <strain evidence="9">JCM 9152</strain>
    </source>
</reference>
<gene>
    <name evidence="9" type="ORF">JCM9152_3335</name>
</gene>
<comment type="caution">
    <text evidence="9">The sequence shown here is derived from an EMBL/GenBank/DDBJ whole genome shotgun (WGS) entry which is preliminary data.</text>
</comment>
<name>W4QI85_9BACI</name>
<protein>
    <recommendedName>
        <fullName evidence="8">General secretion pathway GspH domain-containing protein</fullName>
    </recommendedName>
</protein>
<evidence type="ECO:0000256" key="7">
    <source>
        <dbReference type="ARBA" id="ARBA00023136"/>
    </source>
</evidence>
<evidence type="ECO:0000313" key="9">
    <source>
        <dbReference type="EMBL" id="GAE31840.1"/>
    </source>
</evidence>
<keyword evidence="3" id="KW-0488">Methylation</keyword>
<dbReference type="GO" id="GO:0005886">
    <property type="term" value="C:plasma membrane"/>
    <property type="evidence" value="ECO:0007669"/>
    <property type="project" value="UniProtKB-SubCell"/>
</dbReference>
<dbReference type="GO" id="GO:0015628">
    <property type="term" value="P:protein secretion by the type II secretion system"/>
    <property type="evidence" value="ECO:0007669"/>
    <property type="project" value="InterPro"/>
</dbReference>
<sequence>MTNNSFHSDVVARQIKDDLLFAQQTAMSQGRQTYVRFNQNTYRVQFSVSEIILQRESIPHLSARSSSLPLQSISFQPSGHPTHSGQFFVTIGEQTYRYTIYLGKGMISYAKQ</sequence>
<evidence type="ECO:0000256" key="5">
    <source>
        <dbReference type="ARBA" id="ARBA00022692"/>
    </source>
</evidence>
<dbReference type="GO" id="GO:0030420">
    <property type="term" value="P:establishment of competence for transformation"/>
    <property type="evidence" value="ECO:0007669"/>
    <property type="project" value="InterPro"/>
</dbReference>